<feature type="non-terminal residue" evidence="1">
    <location>
        <position position="52"/>
    </location>
</feature>
<dbReference type="EMBL" id="JARPOI010000017">
    <property type="protein sequence ID" value="KAJ9141145.1"/>
    <property type="molecule type" value="Genomic_DNA"/>
</dbReference>
<evidence type="ECO:0000313" key="2">
    <source>
        <dbReference type="Proteomes" id="UP001174677"/>
    </source>
</evidence>
<gene>
    <name evidence="1" type="ORF">P3X46_031718</name>
</gene>
<accession>A0ABQ9KMH9</accession>
<comment type="caution">
    <text evidence="1">The sequence shown here is derived from an EMBL/GenBank/DDBJ whole genome shotgun (WGS) entry which is preliminary data.</text>
</comment>
<evidence type="ECO:0000313" key="1">
    <source>
        <dbReference type="EMBL" id="KAJ9141145.1"/>
    </source>
</evidence>
<organism evidence="1 2">
    <name type="scientific">Hevea brasiliensis</name>
    <name type="common">Para rubber tree</name>
    <name type="synonym">Siphonia brasiliensis</name>
    <dbReference type="NCBI Taxonomy" id="3981"/>
    <lineage>
        <taxon>Eukaryota</taxon>
        <taxon>Viridiplantae</taxon>
        <taxon>Streptophyta</taxon>
        <taxon>Embryophyta</taxon>
        <taxon>Tracheophyta</taxon>
        <taxon>Spermatophyta</taxon>
        <taxon>Magnoliopsida</taxon>
        <taxon>eudicotyledons</taxon>
        <taxon>Gunneridae</taxon>
        <taxon>Pentapetalae</taxon>
        <taxon>rosids</taxon>
        <taxon>fabids</taxon>
        <taxon>Malpighiales</taxon>
        <taxon>Euphorbiaceae</taxon>
        <taxon>Crotonoideae</taxon>
        <taxon>Micrandreae</taxon>
        <taxon>Hevea</taxon>
    </lineage>
</organism>
<reference evidence="1" key="1">
    <citation type="journal article" date="2023" name="Plant Biotechnol. J.">
        <title>Chromosome-level wild Hevea brasiliensis genome provides new tools for genomic-assisted breeding and valuable loci to elevate rubber yield.</title>
        <authorList>
            <person name="Cheng H."/>
            <person name="Song X."/>
            <person name="Hu Y."/>
            <person name="Wu T."/>
            <person name="Yang Q."/>
            <person name="An Z."/>
            <person name="Feng S."/>
            <person name="Deng Z."/>
            <person name="Wu W."/>
            <person name="Zeng X."/>
            <person name="Tu M."/>
            <person name="Wang X."/>
            <person name="Huang H."/>
        </authorList>
    </citation>
    <scope>NUCLEOTIDE SEQUENCE</scope>
    <source>
        <strain evidence="1">MT/VB/25A 57/8</strain>
    </source>
</reference>
<proteinExistence type="predicted"/>
<keyword evidence="2" id="KW-1185">Reference proteome</keyword>
<protein>
    <submittedName>
        <fullName evidence="1">Uncharacterized protein</fullName>
    </submittedName>
</protein>
<name>A0ABQ9KMH9_HEVBR</name>
<dbReference type="Proteomes" id="UP001174677">
    <property type="component" value="Chromosome 17"/>
</dbReference>
<sequence length="52" mass="5768">MVIRENGEIEMEEEIVTDSTPLGEEDAEVEYAAEGSALVIMRALNTQVKEDI</sequence>